<dbReference type="InterPro" id="IPR030678">
    <property type="entry name" value="Peptide/Ni-bd"/>
</dbReference>
<protein>
    <submittedName>
        <fullName evidence="7">Peptide/nickel transport system substrate-binding protein</fullName>
    </submittedName>
</protein>
<dbReference type="PIRSF" id="PIRSF002741">
    <property type="entry name" value="MppA"/>
    <property type="match status" value="1"/>
</dbReference>
<sequence>MRNDTNHNFDRRDFLRYGSAATISTIFAGCTGNQSSDSTTNDSGDGSPDTDTSDDGSSGSGSGGASFEYVTTVAPSSLDPMKGSDNLETIVLHNVYDPLVYYTDSTPPELQPWLAEDWEVADDGRTYTFNLRSDATFHNGDPVTASDVQYSVQRMMEMQNGFSWMWSGILSPENVTAVDETTVEMVTTEVFAPFLYTLPFLYVVNQEQVEANAASDGNFGEHGDYGTSWLEDNDAGSGPYVLSERERSRQIVIEQNDDWWGSFPDDRYSSVTTEIVQESATAAGRMREGAEMSDQWLPLQTYNDLEGGDDVRVHAKATFNPFYIYMHTQRAPLDDVHVRRAISYAFDYEAALNDVMAGDSDHLQGPLPGAMWSHTEDLPTYEQDFEAAQAELDQSDYSASDLDLNYTYVSGLTTEESMGLLLQSNLQELGGSLTVERAPWSNITEMAANPDTTPDMLAIYLSFSYADPDTFLYPAWHSDSHGSWTSAAWYQNDEVDRLLTEGRRTVAQENRIPIYEEAQRIIAEDAPALFVMNQATRNALSESVQGFQDNGITGYRQTFHRYHQD</sequence>
<dbReference type="PANTHER" id="PTHR30290">
    <property type="entry name" value="PERIPLASMIC BINDING COMPONENT OF ABC TRANSPORTER"/>
    <property type="match status" value="1"/>
</dbReference>
<comment type="subcellular location">
    <subcellularLocation>
        <location evidence="1">Cell envelope</location>
    </subcellularLocation>
</comment>
<evidence type="ECO:0000313" key="8">
    <source>
        <dbReference type="Proteomes" id="UP000199370"/>
    </source>
</evidence>
<name>A0A1H0B0M3_9EURY</name>
<keyword evidence="4" id="KW-0732">Signal</keyword>
<dbReference type="InterPro" id="IPR006311">
    <property type="entry name" value="TAT_signal"/>
</dbReference>
<dbReference type="Gene3D" id="3.90.76.10">
    <property type="entry name" value="Dipeptide-binding Protein, Domain 1"/>
    <property type="match status" value="1"/>
</dbReference>
<dbReference type="GO" id="GO:0042597">
    <property type="term" value="C:periplasmic space"/>
    <property type="evidence" value="ECO:0007669"/>
    <property type="project" value="UniProtKB-ARBA"/>
</dbReference>
<dbReference type="AlphaFoldDB" id="A0A1H0B0M3"/>
<comment type="similarity">
    <text evidence="2">Belongs to the bacterial solute-binding protein 5 family.</text>
</comment>
<keyword evidence="8" id="KW-1185">Reference proteome</keyword>
<reference evidence="7 8" key="1">
    <citation type="submission" date="2016-10" db="EMBL/GenBank/DDBJ databases">
        <authorList>
            <person name="de Groot N.N."/>
        </authorList>
    </citation>
    <scope>NUCLEOTIDE SEQUENCE [LARGE SCALE GENOMIC DNA]</scope>
    <source>
        <strain evidence="8">EB21,IBRC-M 10013,KCTC 4048</strain>
    </source>
</reference>
<evidence type="ECO:0000259" key="6">
    <source>
        <dbReference type="Pfam" id="PF00496"/>
    </source>
</evidence>
<gene>
    <name evidence="7" type="ORF">SAMN05192554_13214</name>
</gene>
<dbReference type="PROSITE" id="PS51257">
    <property type="entry name" value="PROKAR_LIPOPROTEIN"/>
    <property type="match status" value="1"/>
</dbReference>
<dbReference type="PANTHER" id="PTHR30290:SF10">
    <property type="entry name" value="PERIPLASMIC OLIGOPEPTIDE-BINDING PROTEIN-RELATED"/>
    <property type="match status" value="1"/>
</dbReference>
<accession>A0A1H0B0M3</accession>
<dbReference type="SUPFAM" id="SSF53850">
    <property type="entry name" value="Periplasmic binding protein-like II"/>
    <property type="match status" value="1"/>
</dbReference>
<dbReference type="STRING" id="996166.SAMN05192554_13214"/>
<evidence type="ECO:0000256" key="2">
    <source>
        <dbReference type="ARBA" id="ARBA00005695"/>
    </source>
</evidence>
<dbReference type="EMBL" id="FNIA01000032">
    <property type="protein sequence ID" value="SDN39222.1"/>
    <property type="molecule type" value="Genomic_DNA"/>
</dbReference>
<feature type="compositionally biased region" description="Low complexity" evidence="5">
    <location>
        <begin position="35"/>
        <end position="50"/>
    </location>
</feature>
<organism evidence="7 8">
    <name type="scientific">Haloarchaeobius iranensis</name>
    <dbReference type="NCBI Taxonomy" id="996166"/>
    <lineage>
        <taxon>Archaea</taxon>
        <taxon>Methanobacteriati</taxon>
        <taxon>Methanobacteriota</taxon>
        <taxon>Stenosarchaea group</taxon>
        <taxon>Halobacteria</taxon>
        <taxon>Halobacteriales</taxon>
        <taxon>Halorubellaceae</taxon>
        <taxon>Haloarchaeobius</taxon>
    </lineage>
</organism>
<dbReference type="PROSITE" id="PS51318">
    <property type="entry name" value="TAT"/>
    <property type="match status" value="1"/>
</dbReference>
<evidence type="ECO:0000256" key="1">
    <source>
        <dbReference type="ARBA" id="ARBA00004196"/>
    </source>
</evidence>
<evidence type="ECO:0000256" key="3">
    <source>
        <dbReference type="ARBA" id="ARBA00022448"/>
    </source>
</evidence>
<dbReference type="InterPro" id="IPR039424">
    <property type="entry name" value="SBP_5"/>
</dbReference>
<dbReference type="Gene3D" id="3.40.190.10">
    <property type="entry name" value="Periplasmic binding protein-like II"/>
    <property type="match status" value="1"/>
</dbReference>
<dbReference type="RefSeq" id="WP_089736237.1">
    <property type="nucleotide sequence ID" value="NZ_FNIA01000032.1"/>
</dbReference>
<feature type="domain" description="Solute-binding protein family 5" evidence="6">
    <location>
        <begin position="109"/>
        <end position="480"/>
    </location>
</feature>
<dbReference type="OrthoDB" id="37176at2157"/>
<evidence type="ECO:0000256" key="4">
    <source>
        <dbReference type="ARBA" id="ARBA00022729"/>
    </source>
</evidence>
<dbReference type="CDD" id="cd08512">
    <property type="entry name" value="PBP2_NikA_DppA_OppA_like_7"/>
    <property type="match status" value="1"/>
</dbReference>
<evidence type="ECO:0000313" key="7">
    <source>
        <dbReference type="EMBL" id="SDN39222.1"/>
    </source>
</evidence>
<dbReference type="GO" id="GO:0043190">
    <property type="term" value="C:ATP-binding cassette (ABC) transporter complex"/>
    <property type="evidence" value="ECO:0007669"/>
    <property type="project" value="InterPro"/>
</dbReference>
<dbReference type="Proteomes" id="UP000199370">
    <property type="component" value="Unassembled WGS sequence"/>
</dbReference>
<evidence type="ECO:0000256" key="5">
    <source>
        <dbReference type="SAM" id="MobiDB-lite"/>
    </source>
</evidence>
<feature type="region of interest" description="Disordered" evidence="5">
    <location>
        <begin position="30"/>
        <end position="66"/>
    </location>
</feature>
<dbReference type="InterPro" id="IPR000914">
    <property type="entry name" value="SBP_5_dom"/>
</dbReference>
<keyword evidence="3" id="KW-0813">Transport</keyword>
<dbReference type="GO" id="GO:1904680">
    <property type="term" value="F:peptide transmembrane transporter activity"/>
    <property type="evidence" value="ECO:0007669"/>
    <property type="project" value="TreeGrafter"/>
</dbReference>
<dbReference type="GO" id="GO:0015833">
    <property type="term" value="P:peptide transport"/>
    <property type="evidence" value="ECO:0007669"/>
    <property type="project" value="TreeGrafter"/>
</dbReference>
<dbReference type="Pfam" id="PF00496">
    <property type="entry name" value="SBP_bac_5"/>
    <property type="match status" value="1"/>
</dbReference>
<dbReference type="Gene3D" id="3.10.105.10">
    <property type="entry name" value="Dipeptide-binding Protein, Domain 3"/>
    <property type="match status" value="1"/>
</dbReference>
<proteinExistence type="inferred from homology"/>